<dbReference type="PANTHER" id="PTHR39330:SF1">
    <property type="entry name" value="ETHANOLAMINE AMMONIA-LYASE SMALL SUBUNIT"/>
    <property type="match status" value="1"/>
</dbReference>
<dbReference type="PIRSF" id="PIRSF018982">
    <property type="entry name" value="EutC"/>
    <property type="match status" value="1"/>
</dbReference>
<name>X5MLQ6_9HYPH</name>
<evidence type="ECO:0000313" key="6">
    <source>
        <dbReference type="EMBL" id="CDO58621.1"/>
    </source>
</evidence>
<dbReference type="GO" id="GO:0031419">
    <property type="term" value="F:cobalamin binding"/>
    <property type="evidence" value="ECO:0007669"/>
    <property type="project" value="UniProtKB-UniRule"/>
</dbReference>
<dbReference type="PATRIC" id="fig|1458461.3.peg.406"/>
<comment type="subunit">
    <text evidence="5">The basic unit is a heterodimer which dimerizes to form tetramers. The heterotetramers trimerize; 6 large subunits form a core ring with 6 small subunits projecting outwards.</text>
</comment>
<dbReference type="STRING" id="1458461.BN1012_Phect407"/>
<dbReference type="GO" id="GO:0031471">
    <property type="term" value="C:ethanolamine degradation polyhedral organelle"/>
    <property type="evidence" value="ECO:0007669"/>
    <property type="project" value="UniProtKB-UniRule"/>
</dbReference>
<dbReference type="PANTHER" id="PTHR39330">
    <property type="entry name" value="ETHANOLAMINE AMMONIA-LYASE LIGHT CHAIN"/>
    <property type="match status" value="1"/>
</dbReference>
<comment type="catalytic activity">
    <reaction evidence="5">
        <text>ethanolamine = acetaldehyde + NH4(+)</text>
        <dbReference type="Rhea" id="RHEA:15313"/>
        <dbReference type="ChEBI" id="CHEBI:15343"/>
        <dbReference type="ChEBI" id="CHEBI:28938"/>
        <dbReference type="ChEBI" id="CHEBI:57603"/>
        <dbReference type="EC" id="4.3.1.7"/>
    </reaction>
</comment>
<evidence type="ECO:0000256" key="1">
    <source>
        <dbReference type="ARBA" id="ARBA00022628"/>
    </source>
</evidence>
<keyword evidence="1 5" id="KW-0846">Cobalamin</keyword>
<evidence type="ECO:0000256" key="3">
    <source>
        <dbReference type="ARBA" id="ARBA00023285"/>
    </source>
</evidence>
<dbReference type="GO" id="GO:0006520">
    <property type="term" value="P:amino acid metabolic process"/>
    <property type="evidence" value="ECO:0007669"/>
    <property type="project" value="InterPro"/>
</dbReference>
<dbReference type="EMBL" id="HG966617">
    <property type="protein sequence ID" value="CDO58621.1"/>
    <property type="molecule type" value="Genomic_DNA"/>
</dbReference>
<keyword evidence="2 5" id="KW-0456">Lyase</keyword>
<feature type="binding site" evidence="5">
    <location>
        <position position="149"/>
    </location>
    <ligand>
        <name>adenosylcob(III)alamin</name>
        <dbReference type="ChEBI" id="CHEBI:18408"/>
    </ligand>
</feature>
<comment type="cofactor">
    <cofactor evidence="5">
        <name>adenosylcob(III)alamin</name>
        <dbReference type="ChEBI" id="CHEBI:18408"/>
    </cofactor>
    <text evidence="5">Binds between the large and small subunits.</text>
</comment>
<dbReference type="Proteomes" id="UP000032160">
    <property type="component" value="Chromosome I"/>
</dbReference>
<keyword evidence="4 5" id="KW-1283">Bacterial microcompartment</keyword>
<keyword evidence="7" id="KW-1185">Reference proteome</keyword>
<evidence type="ECO:0000256" key="2">
    <source>
        <dbReference type="ARBA" id="ARBA00023239"/>
    </source>
</evidence>
<gene>
    <name evidence="5" type="primary">eutC</name>
    <name evidence="6" type="ORF">BN1012_Phect407</name>
</gene>
<dbReference type="OrthoDB" id="114248at2"/>
<evidence type="ECO:0000256" key="5">
    <source>
        <dbReference type="HAMAP-Rule" id="MF_00601"/>
    </source>
</evidence>
<dbReference type="EC" id="4.3.1.7" evidence="5"/>
<dbReference type="Pfam" id="PF05985">
    <property type="entry name" value="EutC"/>
    <property type="match status" value="1"/>
</dbReference>
<dbReference type="Gene3D" id="1.10.30.40">
    <property type="entry name" value="Ethanolamine ammonia-lyase light chain (EutC), N-terminal domain"/>
    <property type="match status" value="1"/>
</dbReference>
<evidence type="ECO:0000313" key="7">
    <source>
        <dbReference type="Proteomes" id="UP000032160"/>
    </source>
</evidence>
<comment type="function">
    <text evidence="5">Catalyzes the deamination of various vicinal amino-alcohols to oxo compounds. Allows this organism to utilize ethanolamine as the sole source of nitrogen and carbon in the presence of external vitamin B12.</text>
</comment>
<dbReference type="Gene3D" id="3.40.50.11240">
    <property type="entry name" value="Ethanolamine ammonia-lyase light chain (EutC)"/>
    <property type="match status" value="1"/>
</dbReference>
<evidence type="ECO:0000256" key="4">
    <source>
        <dbReference type="ARBA" id="ARBA00024446"/>
    </source>
</evidence>
<feature type="binding site" evidence="5">
    <location>
        <position position="199"/>
    </location>
    <ligand>
        <name>adenosylcob(III)alamin</name>
        <dbReference type="ChEBI" id="CHEBI:18408"/>
    </ligand>
</feature>
<comment type="pathway">
    <text evidence="5">Amine and polyamine degradation; ethanolamine degradation.</text>
</comment>
<dbReference type="InterPro" id="IPR042255">
    <property type="entry name" value="EutC_N"/>
</dbReference>
<dbReference type="GO" id="GO:0008851">
    <property type="term" value="F:ethanolamine ammonia-lyase activity"/>
    <property type="evidence" value="ECO:0007669"/>
    <property type="project" value="UniProtKB-UniRule"/>
</dbReference>
<feature type="binding site" evidence="5">
    <location>
        <position position="170"/>
    </location>
    <ligand>
        <name>adenosylcob(III)alamin</name>
        <dbReference type="ChEBI" id="CHEBI:18408"/>
    </ligand>
</feature>
<protein>
    <recommendedName>
        <fullName evidence="5">Ethanolamine ammonia-lyase small subunit</fullName>
        <shortName evidence="5">EAL small subunit</shortName>
        <ecNumber evidence="5">4.3.1.7</ecNumber>
    </recommendedName>
</protein>
<dbReference type="HAMAP" id="MF_00601">
    <property type="entry name" value="EutC"/>
    <property type="match status" value="1"/>
</dbReference>
<dbReference type="RefSeq" id="WP_043949523.1">
    <property type="nucleotide sequence ID" value="NZ_HG966617.1"/>
</dbReference>
<dbReference type="NCBIfam" id="NF003971">
    <property type="entry name" value="PRK05465.1"/>
    <property type="match status" value="1"/>
</dbReference>
<reference evidence="6 7" key="1">
    <citation type="journal article" date="2014" name="Front. Genet.">
        <title>Genome and metabolic network of "Candidatus Phaeomarinobacter ectocarpi" Ec32, a new candidate genus of Alphaproteobacteria frequently associated with brown algae.</title>
        <authorList>
            <person name="Dittami S.M."/>
            <person name="Barbeyron T."/>
            <person name="Boyen C."/>
            <person name="Cambefort J."/>
            <person name="Collet G."/>
            <person name="Delage L."/>
            <person name="Gobet A."/>
            <person name="Groisillier A."/>
            <person name="Leblanc C."/>
            <person name="Michel G."/>
            <person name="Scornet D."/>
            <person name="Siegel A."/>
            <person name="Tapia J.E."/>
            <person name="Tonon T."/>
        </authorList>
    </citation>
    <scope>NUCLEOTIDE SEQUENCE [LARGE SCALE GENOMIC DNA]</scope>
    <source>
        <strain evidence="6 7">Ec32</strain>
    </source>
</reference>
<keyword evidence="3 5" id="KW-0170">Cobalt</keyword>
<comment type="subcellular location">
    <subcellularLocation>
        <location evidence="5">Bacterial microcompartment</location>
    </subcellularLocation>
</comment>
<dbReference type="GO" id="GO:0046336">
    <property type="term" value="P:ethanolamine catabolic process"/>
    <property type="evidence" value="ECO:0007669"/>
    <property type="project" value="UniProtKB-UniRule"/>
</dbReference>
<dbReference type="HOGENOM" id="CLU_068224_1_0_5"/>
<organism evidence="6 7">
    <name type="scientific">Candidatus Phaeomarinibacter ectocarpi</name>
    <dbReference type="NCBI Taxonomy" id="1458461"/>
    <lineage>
        <taxon>Bacteria</taxon>
        <taxon>Pseudomonadati</taxon>
        <taxon>Pseudomonadota</taxon>
        <taxon>Alphaproteobacteria</taxon>
        <taxon>Hyphomicrobiales</taxon>
        <taxon>Parvibaculaceae</taxon>
        <taxon>Candidatus Phaeomarinibacter</taxon>
    </lineage>
</organism>
<dbReference type="GO" id="GO:0009350">
    <property type="term" value="C:ethanolamine ammonia-lyase complex"/>
    <property type="evidence" value="ECO:0007669"/>
    <property type="project" value="UniProtKB-UniRule"/>
</dbReference>
<accession>X5MLQ6</accession>
<dbReference type="UniPathway" id="UPA00560"/>
<dbReference type="InterPro" id="IPR042251">
    <property type="entry name" value="EutC_C"/>
</dbReference>
<dbReference type="AlphaFoldDB" id="X5MLQ6"/>
<sequence length="250" mass="26391">MTAPDRWHFLRQHTDARIALGRSGNALPTDEVLAFQLAHAQARDAVHGSMDVDVLRRQLVDAGVSLSVELVASRAPDRAAFLQRPDLGRLLDADATLSAGDRCDVVFVLGDGLSARAVMENGVATLAATLAHLDGWDVGPIVIAQQARVALADPIGEALGAQLAVMLIGERPGLSAADSLGAYLTYGPRVGRQNADRNCVSNIRDKGLAPEDAGHKIAYLLGRARELSLTGVALKDDAPLQIANEKPTDS</sequence>
<comment type="similarity">
    <text evidence="5">Belongs to the EutC family.</text>
</comment>
<dbReference type="KEGG" id="pect:BN1012_Phect407"/>
<dbReference type="InterPro" id="IPR009246">
    <property type="entry name" value="EutC"/>
</dbReference>
<proteinExistence type="inferred from homology"/>